<dbReference type="Gene3D" id="2.40.50.140">
    <property type="entry name" value="Nucleic acid-binding proteins"/>
    <property type="match status" value="1"/>
</dbReference>
<dbReference type="STRING" id="1293045.H663_17915"/>
<dbReference type="Gene3D" id="2.40.50.100">
    <property type="match status" value="1"/>
</dbReference>
<keyword evidence="6" id="KW-0472">Membrane</keyword>
<proteinExistence type="predicted"/>
<dbReference type="PANTHER" id="PTHR43875:SF15">
    <property type="entry name" value="TREHALOSE IMPORT ATP-BINDING PROTEIN SUGC"/>
    <property type="match status" value="1"/>
</dbReference>
<dbReference type="InterPro" id="IPR027417">
    <property type="entry name" value="P-loop_NTPase"/>
</dbReference>
<dbReference type="GO" id="GO:0140359">
    <property type="term" value="F:ABC-type transporter activity"/>
    <property type="evidence" value="ECO:0007669"/>
    <property type="project" value="InterPro"/>
</dbReference>
<dbReference type="GO" id="GO:0008643">
    <property type="term" value="P:carbohydrate transport"/>
    <property type="evidence" value="ECO:0007669"/>
    <property type="project" value="InterPro"/>
</dbReference>
<dbReference type="Pfam" id="PF08402">
    <property type="entry name" value="TOBE_2"/>
    <property type="match status" value="1"/>
</dbReference>
<dbReference type="InterPro" id="IPR017871">
    <property type="entry name" value="ABC_transporter-like_CS"/>
</dbReference>
<evidence type="ECO:0000259" key="7">
    <source>
        <dbReference type="PROSITE" id="PS50893"/>
    </source>
</evidence>
<name>A0A2T7UI76_9BURK</name>
<keyword evidence="4 8" id="KW-0067">ATP-binding</keyword>
<comment type="caution">
    <text evidence="8">The sequence shown here is derived from an EMBL/GenBank/DDBJ whole genome shotgun (WGS) entry which is preliminary data.</text>
</comment>
<gene>
    <name evidence="8" type="ORF">H663_002555</name>
</gene>
<dbReference type="PROSITE" id="PS50893">
    <property type="entry name" value="ABC_TRANSPORTER_2"/>
    <property type="match status" value="1"/>
</dbReference>
<reference evidence="8" key="1">
    <citation type="submission" date="2017-04" db="EMBL/GenBank/DDBJ databases">
        <title>Unexpected and diverse lifestyles within the genus Limnohabitans.</title>
        <authorList>
            <person name="Kasalicky V."/>
            <person name="Mehrshad M."/>
            <person name="Andrei S.-A."/>
            <person name="Salcher M."/>
            <person name="Kratochvilova H."/>
            <person name="Simek K."/>
            <person name="Ghai R."/>
        </authorList>
    </citation>
    <scope>NUCLEOTIDE SEQUENCE [LARGE SCALE GENOMIC DNA]</scope>
    <source>
        <strain evidence="8">II-D5</strain>
    </source>
</reference>
<dbReference type="InterPro" id="IPR015855">
    <property type="entry name" value="ABC_transpr_MalK-like"/>
</dbReference>
<dbReference type="GO" id="GO:0005524">
    <property type="term" value="F:ATP binding"/>
    <property type="evidence" value="ECO:0007669"/>
    <property type="project" value="UniProtKB-KW"/>
</dbReference>
<dbReference type="InterPro" id="IPR008995">
    <property type="entry name" value="Mo/tungstate-bd_C_term_dom"/>
</dbReference>
<dbReference type="Pfam" id="PF00005">
    <property type="entry name" value="ABC_tran"/>
    <property type="match status" value="1"/>
</dbReference>
<evidence type="ECO:0000256" key="4">
    <source>
        <dbReference type="ARBA" id="ARBA00022840"/>
    </source>
</evidence>
<dbReference type="SMART" id="SM00382">
    <property type="entry name" value="AAA"/>
    <property type="match status" value="1"/>
</dbReference>
<dbReference type="InterPro" id="IPR047641">
    <property type="entry name" value="ABC_transpr_MalK/UgpC-like"/>
</dbReference>
<keyword evidence="5" id="KW-1278">Translocase</keyword>
<evidence type="ECO:0000256" key="5">
    <source>
        <dbReference type="ARBA" id="ARBA00022967"/>
    </source>
</evidence>
<dbReference type="Proteomes" id="UP000037507">
    <property type="component" value="Unassembled WGS sequence"/>
</dbReference>
<dbReference type="CDD" id="cd03301">
    <property type="entry name" value="ABC_MalK_N"/>
    <property type="match status" value="1"/>
</dbReference>
<dbReference type="EMBL" id="LFYT02000002">
    <property type="protein sequence ID" value="PVE44341.1"/>
    <property type="molecule type" value="Genomic_DNA"/>
</dbReference>
<dbReference type="RefSeq" id="WP_053175961.1">
    <property type="nucleotide sequence ID" value="NZ_LFYT02000002.1"/>
</dbReference>
<dbReference type="GO" id="GO:0055052">
    <property type="term" value="C:ATP-binding cassette (ABC) transporter complex, substrate-binding subunit-containing"/>
    <property type="evidence" value="ECO:0007669"/>
    <property type="project" value="TreeGrafter"/>
</dbReference>
<feature type="domain" description="ABC transporter" evidence="7">
    <location>
        <begin position="4"/>
        <end position="234"/>
    </location>
</feature>
<dbReference type="NCBIfam" id="NF008653">
    <property type="entry name" value="PRK11650.1"/>
    <property type="match status" value="1"/>
</dbReference>
<protein>
    <submittedName>
        <fullName evidence="8">ABC transporter ATP-binding protein</fullName>
    </submittedName>
</protein>
<keyword evidence="1" id="KW-0813">Transport</keyword>
<keyword evidence="2" id="KW-1003">Cell membrane</keyword>
<evidence type="ECO:0000313" key="8">
    <source>
        <dbReference type="EMBL" id="PVE44341.1"/>
    </source>
</evidence>
<evidence type="ECO:0000313" key="9">
    <source>
        <dbReference type="Proteomes" id="UP000037507"/>
    </source>
</evidence>
<evidence type="ECO:0000256" key="3">
    <source>
        <dbReference type="ARBA" id="ARBA00022741"/>
    </source>
</evidence>
<dbReference type="PROSITE" id="PS00211">
    <property type="entry name" value="ABC_TRANSPORTER_1"/>
    <property type="match status" value="1"/>
</dbReference>
<dbReference type="InterPro" id="IPR012340">
    <property type="entry name" value="NA-bd_OB-fold"/>
</dbReference>
<dbReference type="InterPro" id="IPR003439">
    <property type="entry name" value="ABC_transporter-like_ATP-bd"/>
</dbReference>
<dbReference type="SUPFAM" id="SSF52540">
    <property type="entry name" value="P-loop containing nucleoside triphosphate hydrolases"/>
    <property type="match status" value="1"/>
</dbReference>
<keyword evidence="9" id="KW-1185">Reference proteome</keyword>
<sequence length="373" mass="40505">MANLELRNLVKRFGEVTVVSELNLSVQAGEFVVLLGESGCGKSTTLRMVAGLEEVTQGQIIIGGKDVTNAHPMARDIAMVFQNYALYPHMDVAQNLSFALRLAGRPQADIDAKVASAAKILNIEHLLKRKPKELSGGQRQRVAIGRAIVREPQVFLFDEPLSNLDAKLRGHMRAELALLHQRLAKTTLYVTHDQVEAMTLASRIVIFDKGRIQQVGTPSEVFNHPANLFVAGFIGTPTMNFFEARLHSVEGQTMLQMQDFSVPAPAWLLAQALTADTPLTVGIRPQMLSPTPQGGTLRMNVEVVEYLGTESQVVGRLPSGQRVCAVLPGNAKAALHQPLHLNVEPASLHVFNASNGLSLKPSSSPSLHNTGDK</sequence>
<evidence type="ECO:0000256" key="1">
    <source>
        <dbReference type="ARBA" id="ARBA00022448"/>
    </source>
</evidence>
<dbReference type="FunFam" id="3.40.50.300:FF:000042">
    <property type="entry name" value="Maltose/maltodextrin ABC transporter, ATP-binding protein"/>
    <property type="match status" value="1"/>
</dbReference>
<dbReference type="Gene3D" id="3.40.50.300">
    <property type="entry name" value="P-loop containing nucleotide triphosphate hydrolases"/>
    <property type="match status" value="1"/>
</dbReference>
<dbReference type="SUPFAM" id="SSF50331">
    <property type="entry name" value="MOP-like"/>
    <property type="match status" value="1"/>
</dbReference>
<dbReference type="AlphaFoldDB" id="A0A2T7UI76"/>
<dbReference type="GO" id="GO:0016887">
    <property type="term" value="F:ATP hydrolysis activity"/>
    <property type="evidence" value="ECO:0007669"/>
    <property type="project" value="InterPro"/>
</dbReference>
<dbReference type="OrthoDB" id="5298774at2"/>
<keyword evidence="3" id="KW-0547">Nucleotide-binding</keyword>
<accession>A0A2T7UI76</accession>
<organism evidence="8 9">
    <name type="scientific">Limnohabitans planktonicus II-D5</name>
    <dbReference type="NCBI Taxonomy" id="1293045"/>
    <lineage>
        <taxon>Bacteria</taxon>
        <taxon>Pseudomonadati</taxon>
        <taxon>Pseudomonadota</taxon>
        <taxon>Betaproteobacteria</taxon>
        <taxon>Burkholderiales</taxon>
        <taxon>Comamonadaceae</taxon>
        <taxon>Limnohabitans</taxon>
    </lineage>
</organism>
<dbReference type="InterPro" id="IPR013611">
    <property type="entry name" value="Transp-assoc_OB_typ2"/>
</dbReference>
<evidence type="ECO:0000256" key="6">
    <source>
        <dbReference type="ARBA" id="ARBA00023136"/>
    </source>
</evidence>
<evidence type="ECO:0000256" key="2">
    <source>
        <dbReference type="ARBA" id="ARBA00022475"/>
    </source>
</evidence>
<dbReference type="InterPro" id="IPR003593">
    <property type="entry name" value="AAA+_ATPase"/>
</dbReference>
<dbReference type="PANTHER" id="PTHR43875">
    <property type="entry name" value="MALTODEXTRIN IMPORT ATP-BINDING PROTEIN MSMX"/>
    <property type="match status" value="1"/>
</dbReference>